<dbReference type="EMBL" id="HBUF01093143">
    <property type="protein sequence ID" value="CAG6636162.1"/>
    <property type="molecule type" value="Transcribed_RNA"/>
</dbReference>
<proteinExistence type="predicted"/>
<dbReference type="EMBL" id="HBUF01093145">
    <property type="protein sequence ID" value="CAG6636174.1"/>
    <property type="molecule type" value="Transcribed_RNA"/>
</dbReference>
<evidence type="ECO:0000313" key="1">
    <source>
        <dbReference type="EMBL" id="CAG6636162.1"/>
    </source>
</evidence>
<dbReference type="EMBL" id="HBUF01093146">
    <property type="protein sequence ID" value="CAG6636180.1"/>
    <property type="molecule type" value="Transcribed_RNA"/>
</dbReference>
<accession>A0A8D8QS80</accession>
<organism evidence="1">
    <name type="scientific">Cacopsylla melanoneura</name>
    <dbReference type="NCBI Taxonomy" id="428564"/>
    <lineage>
        <taxon>Eukaryota</taxon>
        <taxon>Metazoa</taxon>
        <taxon>Ecdysozoa</taxon>
        <taxon>Arthropoda</taxon>
        <taxon>Hexapoda</taxon>
        <taxon>Insecta</taxon>
        <taxon>Pterygota</taxon>
        <taxon>Neoptera</taxon>
        <taxon>Paraneoptera</taxon>
        <taxon>Hemiptera</taxon>
        <taxon>Sternorrhyncha</taxon>
        <taxon>Psylloidea</taxon>
        <taxon>Psyllidae</taxon>
        <taxon>Psyllinae</taxon>
        <taxon>Cacopsylla</taxon>
    </lineage>
</organism>
<name>A0A8D8QS80_9HEMI</name>
<reference evidence="1" key="1">
    <citation type="submission" date="2021-05" db="EMBL/GenBank/DDBJ databases">
        <authorList>
            <person name="Alioto T."/>
            <person name="Alioto T."/>
            <person name="Gomez Garrido J."/>
        </authorList>
    </citation>
    <scope>NUCLEOTIDE SEQUENCE</scope>
</reference>
<dbReference type="EMBL" id="HBUF01093144">
    <property type="protein sequence ID" value="CAG6636168.1"/>
    <property type="molecule type" value="Transcribed_RNA"/>
</dbReference>
<sequence length="161" mass="18289">MVAQRQRDVSSVGNVASQVLTWWCICRCAVGRWPMERNRRVQTVKRDSLDISKIRRMTAKKKLEKKSKTCEQLHDVFLSGTTSPVRPPLLKILRLPTKTRPFTRPTPLLVAPLIVQKTRGGVASPLVSPVCWDSKPRLDMGLSPARQNQDLMDTSTRIRCL</sequence>
<protein>
    <submittedName>
        <fullName evidence="1">Uncharacterized protein</fullName>
    </submittedName>
</protein>
<dbReference type="AlphaFoldDB" id="A0A8D8QS80"/>